<dbReference type="GeneID" id="5076597"/>
<dbReference type="KEGG" id="vg:5076597"/>
<dbReference type="RefSeq" id="YP_239348.1">
    <property type="nucleotide sequence ID" value="NC_007024.1"/>
</dbReference>
<accession>Q52PT1</accession>
<keyword evidence="2" id="KW-1185">Reference proteome</keyword>
<sequence>MVSLNLPSSGALIGDTSSMVDPHKLGKVMWSRSMEGDMAPLDLHNQLEREDLMALNHVYEMLRAYRKIRPALQIVVRRKWSRMDLIKPYLIATMEGRSEAREMIASDDWHQFWANL</sequence>
<evidence type="ECO:0000313" key="1">
    <source>
        <dbReference type="EMBL" id="AAX84914.1"/>
    </source>
</evidence>
<proteinExistence type="predicted"/>
<organism evidence="1 2">
    <name type="scientific">Xanthomonas phage Xp15</name>
    <dbReference type="NCBI Taxonomy" id="322855"/>
    <lineage>
        <taxon>Viruses</taxon>
        <taxon>Duplodnaviria</taxon>
        <taxon>Heunggongvirae</taxon>
        <taxon>Uroviricota</taxon>
        <taxon>Caudoviricetes</taxon>
        <taxon>Alachuavirus</taxon>
        <taxon>Alachuavirus Xp15</taxon>
    </lineage>
</organism>
<name>Q52PT1_9CAUD</name>
<reference evidence="1 2" key="1">
    <citation type="submission" date="2005-03" db="EMBL/GenBank/DDBJ databases">
        <title>Sequencing of bacteriophage Xp15 from Xanthomonas campestris pv. pelargonii and identification of the lysis genes.</title>
        <authorList>
            <person name="Ramadugu C."/>
            <person name="Gabriel D.W."/>
        </authorList>
    </citation>
    <scope>NUCLEOTIDE SEQUENCE [LARGE SCALE GENOMIC DNA]</scope>
</reference>
<dbReference type="EMBL" id="AY986977">
    <property type="protein sequence ID" value="AAX84914.1"/>
    <property type="molecule type" value="Genomic_DNA"/>
</dbReference>
<dbReference type="Proteomes" id="UP000001305">
    <property type="component" value="Segment"/>
</dbReference>
<protein>
    <submittedName>
        <fullName evidence="1">Uncharacterized protein</fullName>
    </submittedName>
</protein>
<evidence type="ECO:0000313" key="2">
    <source>
        <dbReference type="Proteomes" id="UP000001305"/>
    </source>
</evidence>